<evidence type="ECO:0000313" key="3">
    <source>
        <dbReference type="Proteomes" id="UP000317839"/>
    </source>
</evidence>
<organism evidence="2 3">
    <name type="scientific">Aliikangiella marina</name>
    <dbReference type="NCBI Taxonomy" id="1712262"/>
    <lineage>
        <taxon>Bacteria</taxon>
        <taxon>Pseudomonadati</taxon>
        <taxon>Pseudomonadota</taxon>
        <taxon>Gammaproteobacteria</taxon>
        <taxon>Oceanospirillales</taxon>
        <taxon>Pleioneaceae</taxon>
        <taxon>Aliikangiella</taxon>
    </lineage>
</organism>
<dbReference type="EMBL" id="VIKR01000005">
    <property type="protein sequence ID" value="TQV72293.1"/>
    <property type="molecule type" value="Genomic_DNA"/>
</dbReference>
<sequence>MQNVNLMKFFLILLMLVISGCASYTTPGGPAKLSELSESSINELMANRPAAAFPANIALVRVQSSSYSAYRAQVYGQGRYSVVYVRDSETEAYLNQLSEMKGVHGVAAINRMLVPQNLDSLLSLRQAAARLKADILLVYTFDTQFHVGEQKLAPLNTILLGMLANKKVSVNTTVSAAFYDVRTEYLYGITEASVDDSKYSSIWGESAAVDDLRLNNEKRALKKLVDGIETSWEDILKAYQPVEFDTTASVD</sequence>
<evidence type="ECO:0008006" key="4">
    <source>
        <dbReference type="Google" id="ProtNLM"/>
    </source>
</evidence>
<keyword evidence="3" id="KW-1185">Reference proteome</keyword>
<reference evidence="2 3" key="1">
    <citation type="submission" date="2019-06" db="EMBL/GenBank/DDBJ databases">
        <title>Draft genome of Aliikangiella marina GYP-15.</title>
        <authorList>
            <person name="Wang G."/>
        </authorList>
    </citation>
    <scope>NUCLEOTIDE SEQUENCE [LARGE SCALE GENOMIC DNA]</scope>
    <source>
        <strain evidence="2 3">GYP-15</strain>
    </source>
</reference>
<feature type="signal peptide" evidence="1">
    <location>
        <begin position="1"/>
        <end position="24"/>
    </location>
</feature>
<evidence type="ECO:0000256" key="1">
    <source>
        <dbReference type="SAM" id="SignalP"/>
    </source>
</evidence>
<comment type="caution">
    <text evidence="2">The sequence shown here is derived from an EMBL/GenBank/DDBJ whole genome shotgun (WGS) entry which is preliminary data.</text>
</comment>
<dbReference type="Proteomes" id="UP000317839">
    <property type="component" value="Unassembled WGS sequence"/>
</dbReference>
<feature type="chain" id="PRO_5022000704" description="DUF3313 domain-containing protein" evidence="1">
    <location>
        <begin position="25"/>
        <end position="251"/>
    </location>
</feature>
<protein>
    <recommendedName>
        <fullName evidence="4">DUF3313 domain-containing protein</fullName>
    </recommendedName>
</protein>
<proteinExistence type="predicted"/>
<dbReference type="RefSeq" id="WP_142943623.1">
    <property type="nucleotide sequence ID" value="NZ_VIKR01000005.1"/>
</dbReference>
<dbReference type="OrthoDB" id="1428924at2"/>
<evidence type="ECO:0000313" key="2">
    <source>
        <dbReference type="EMBL" id="TQV72293.1"/>
    </source>
</evidence>
<gene>
    <name evidence="2" type="ORF">FLL45_18930</name>
</gene>
<accession>A0A545T519</accession>
<dbReference type="AlphaFoldDB" id="A0A545T519"/>
<keyword evidence="1" id="KW-0732">Signal</keyword>
<name>A0A545T519_9GAMM</name>